<name>A0A0L9VM07_PHAAN</name>
<proteinExistence type="predicted"/>
<dbReference type="Proteomes" id="UP000053144">
    <property type="component" value="Chromosome 10"/>
</dbReference>
<evidence type="ECO:0000313" key="2">
    <source>
        <dbReference type="EMBL" id="KOM55779.1"/>
    </source>
</evidence>
<reference evidence="3" key="1">
    <citation type="journal article" date="2015" name="Proc. Natl. Acad. Sci. U.S.A.">
        <title>Genome sequencing of adzuki bean (Vigna angularis) provides insight into high starch and low fat accumulation and domestication.</title>
        <authorList>
            <person name="Yang K."/>
            <person name="Tian Z."/>
            <person name="Chen C."/>
            <person name="Luo L."/>
            <person name="Zhao B."/>
            <person name="Wang Z."/>
            <person name="Yu L."/>
            <person name="Li Y."/>
            <person name="Sun Y."/>
            <person name="Li W."/>
            <person name="Chen Y."/>
            <person name="Li Y."/>
            <person name="Zhang Y."/>
            <person name="Ai D."/>
            <person name="Zhao J."/>
            <person name="Shang C."/>
            <person name="Ma Y."/>
            <person name="Wu B."/>
            <person name="Wang M."/>
            <person name="Gao L."/>
            <person name="Sun D."/>
            <person name="Zhang P."/>
            <person name="Guo F."/>
            <person name="Wang W."/>
            <person name="Li Y."/>
            <person name="Wang J."/>
            <person name="Varshney R.K."/>
            <person name="Wang J."/>
            <person name="Ling H.Q."/>
            <person name="Wan P."/>
        </authorList>
    </citation>
    <scope>NUCLEOTIDE SEQUENCE</scope>
    <source>
        <strain evidence="3">cv. Jingnong 6</strain>
    </source>
</reference>
<organism evidence="2 3">
    <name type="scientific">Phaseolus angularis</name>
    <name type="common">Azuki bean</name>
    <name type="synonym">Vigna angularis</name>
    <dbReference type="NCBI Taxonomy" id="3914"/>
    <lineage>
        <taxon>Eukaryota</taxon>
        <taxon>Viridiplantae</taxon>
        <taxon>Streptophyta</taxon>
        <taxon>Embryophyta</taxon>
        <taxon>Tracheophyta</taxon>
        <taxon>Spermatophyta</taxon>
        <taxon>Magnoliopsida</taxon>
        <taxon>eudicotyledons</taxon>
        <taxon>Gunneridae</taxon>
        <taxon>Pentapetalae</taxon>
        <taxon>rosids</taxon>
        <taxon>fabids</taxon>
        <taxon>Fabales</taxon>
        <taxon>Fabaceae</taxon>
        <taxon>Papilionoideae</taxon>
        <taxon>50 kb inversion clade</taxon>
        <taxon>NPAAA clade</taxon>
        <taxon>indigoferoid/millettioid clade</taxon>
        <taxon>Phaseoleae</taxon>
        <taxon>Vigna</taxon>
    </lineage>
</organism>
<protein>
    <submittedName>
        <fullName evidence="2">Uncharacterized protein</fullName>
    </submittedName>
</protein>
<sequence>MESEKNSKSAKGEAASTAQRQFTAERHSGTPVGSAEGVHKFFINDQESAITALDTLKQQRNTAGTDVMATPLGTSHPKKYQLYSKTKKGKLNKGLNLFFLKS</sequence>
<accession>A0A0L9VM07</accession>
<evidence type="ECO:0000256" key="1">
    <source>
        <dbReference type="SAM" id="MobiDB-lite"/>
    </source>
</evidence>
<feature type="compositionally biased region" description="Basic and acidic residues" evidence="1">
    <location>
        <begin position="1"/>
        <end position="11"/>
    </location>
</feature>
<feature type="region of interest" description="Disordered" evidence="1">
    <location>
        <begin position="1"/>
        <end position="35"/>
    </location>
</feature>
<gene>
    <name evidence="2" type="ORF">LR48_Vigan10g167100</name>
</gene>
<evidence type="ECO:0000313" key="3">
    <source>
        <dbReference type="Proteomes" id="UP000053144"/>
    </source>
</evidence>
<dbReference type="EMBL" id="CM003380">
    <property type="protein sequence ID" value="KOM55779.1"/>
    <property type="molecule type" value="Genomic_DNA"/>
</dbReference>
<dbReference type="Gramene" id="KOM55779">
    <property type="protein sequence ID" value="KOM55779"/>
    <property type="gene ID" value="LR48_Vigan10g167100"/>
</dbReference>
<dbReference type="AlphaFoldDB" id="A0A0L9VM07"/>